<dbReference type="AlphaFoldDB" id="A0A7S4M6F7"/>
<dbReference type="InterPro" id="IPR039333">
    <property type="entry name" value="PYM1"/>
</dbReference>
<dbReference type="GO" id="GO:0003723">
    <property type="term" value="F:RNA binding"/>
    <property type="evidence" value="ECO:0007669"/>
    <property type="project" value="TreeGrafter"/>
</dbReference>
<dbReference type="InterPro" id="IPR036348">
    <property type="entry name" value="WIBG_N_sf"/>
</dbReference>
<proteinExistence type="predicted"/>
<dbReference type="Pfam" id="PF09282">
    <property type="entry name" value="Mago-bind"/>
    <property type="match status" value="2"/>
</dbReference>
<dbReference type="SUPFAM" id="SSF101931">
    <property type="entry name" value="Pym (Within the bgcn gene intron protein, WIBG), N-terminal domain"/>
    <property type="match status" value="2"/>
</dbReference>
<feature type="region of interest" description="Disordered" evidence="1">
    <location>
        <begin position="1"/>
        <end position="181"/>
    </location>
</feature>
<feature type="compositionally biased region" description="Polar residues" evidence="1">
    <location>
        <begin position="117"/>
        <end position="128"/>
    </location>
</feature>
<feature type="compositionally biased region" description="Basic and acidic residues" evidence="1">
    <location>
        <begin position="166"/>
        <end position="178"/>
    </location>
</feature>
<feature type="compositionally biased region" description="Basic and acidic residues" evidence="1">
    <location>
        <begin position="1"/>
        <end position="19"/>
    </location>
</feature>
<accession>A0A7S4M6F7</accession>
<sequence>MEGKEHKLLHRDVRKDGSPRKPIKVRSGYTPQDEVPIYKPRAVRAREEAKAAAASSPQKQTGHNVVHRDARKDGTPRKPIRVRAGYTPQEEVPIYKPRAVRAREEAQQRSQSRVSENTQPKSPATTTPDQKKEQTNTKPPNAAAPTKETTEDVQKKVKRLQKKQRQITELKNKVEKGEIQPNDDQITKLAQLDSVEEEMDAAMEKLKNLSM</sequence>
<feature type="compositionally biased region" description="Basic and acidic residues" evidence="1">
    <location>
        <begin position="66"/>
        <end position="76"/>
    </location>
</feature>
<evidence type="ECO:0000256" key="1">
    <source>
        <dbReference type="SAM" id="MobiDB-lite"/>
    </source>
</evidence>
<evidence type="ECO:0000259" key="2">
    <source>
        <dbReference type="SMART" id="SM01273"/>
    </source>
</evidence>
<feature type="domain" description="WIBG Mago-binding" evidence="2">
    <location>
        <begin position="5"/>
        <end position="31"/>
    </location>
</feature>
<gene>
    <name evidence="3" type="ORF">VSP0166_LOCUS2353</name>
</gene>
<dbReference type="InterPro" id="IPR015362">
    <property type="entry name" value="WIBG_mago-bd"/>
</dbReference>
<name>A0A7S4M6F7_9EUKA</name>
<feature type="compositionally biased region" description="Basic residues" evidence="1">
    <location>
        <begin position="156"/>
        <end position="165"/>
    </location>
</feature>
<dbReference type="GO" id="GO:0035145">
    <property type="term" value="C:exon-exon junction complex"/>
    <property type="evidence" value="ECO:0007669"/>
    <property type="project" value="TreeGrafter"/>
</dbReference>
<reference evidence="3" key="1">
    <citation type="submission" date="2021-01" db="EMBL/GenBank/DDBJ databases">
        <authorList>
            <person name="Corre E."/>
            <person name="Pelletier E."/>
            <person name="Niang G."/>
            <person name="Scheremetjew M."/>
            <person name="Finn R."/>
            <person name="Kale V."/>
            <person name="Holt S."/>
            <person name="Cochrane G."/>
            <person name="Meng A."/>
            <person name="Brown T."/>
            <person name="Cohen L."/>
        </authorList>
    </citation>
    <scope>NUCLEOTIDE SEQUENCE</scope>
    <source>
        <strain evidence="3">DIVA3 518/3/11/1/6</strain>
    </source>
</reference>
<dbReference type="EMBL" id="HBKP01003270">
    <property type="protein sequence ID" value="CAE2203756.1"/>
    <property type="molecule type" value="Transcribed_RNA"/>
</dbReference>
<dbReference type="SMART" id="SM01273">
    <property type="entry name" value="Mago-bind"/>
    <property type="match status" value="2"/>
</dbReference>
<organism evidence="3">
    <name type="scientific">Vannella robusta</name>
    <dbReference type="NCBI Taxonomy" id="1487602"/>
    <lineage>
        <taxon>Eukaryota</taxon>
        <taxon>Amoebozoa</taxon>
        <taxon>Discosea</taxon>
        <taxon>Flabellinia</taxon>
        <taxon>Vannellidae</taxon>
        <taxon>Vannella</taxon>
    </lineage>
</organism>
<evidence type="ECO:0000313" key="3">
    <source>
        <dbReference type="EMBL" id="CAE2203756.1"/>
    </source>
</evidence>
<feature type="domain" description="WIBG Mago-binding" evidence="2">
    <location>
        <begin position="62"/>
        <end position="88"/>
    </location>
</feature>
<dbReference type="PANTHER" id="PTHR22959">
    <property type="entry name" value="PYM PROTEIN"/>
    <property type="match status" value="1"/>
</dbReference>
<dbReference type="GO" id="GO:0005737">
    <property type="term" value="C:cytoplasm"/>
    <property type="evidence" value="ECO:0007669"/>
    <property type="project" value="TreeGrafter"/>
</dbReference>
<protein>
    <recommendedName>
        <fullName evidence="2">WIBG Mago-binding domain-containing protein</fullName>
    </recommendedName>
</protein>
<dbReference type="GO" id="GO:1903259">
    <property type="term" value="P:exon-exon junction complex disassembly"/>
    <property type="evidence" value="ECO:0007669"/>
    <property type="project" value="InterPro"/>
</dbReference>
<dbReference type="PANTHER" id="PTHR22959:SF0">
    <property type="entry name" value="PARTNER OF Y14 AND MAGO"/>
    <property type="match status" value="1"/>
</dbReference>